<evidence type="ECO:0000313" key="2">
    <source>
        <dbReference type="Ensembl" id="ENSCCEP00000006407.1"/>
    </source>
</evidence>
<protein>
    <submittedName>
        <fullName evidence="2">Uncharacterized protein</fullName>
    </submittedName>
</protein>
<dbReference type="PANTHER" id="PTHR24023:SF1112">
    <property type="entry name" value="COL_CUTICLE_N DOMAIN-CONTAINING PROTEIN-RELATED"/>
    <property type="match status" value="1"/>
</dbReference>
<evidence type="ECO:0000313" key="3">
    <source>
        <dbReference type="Proteomes" id="UP000694410"/>
    </source>
</evidence>
<dbReference type="GO" id="GO:0031012">
    <property type="term" value="C:extracellular matrix"/>
    <property type="evidence" value="ECO:0007669"/>
    <property type="project" value="TreeGrafter"/>
</dbReference>
<feature type="compositionally biased region" description="Basic and acidic residues" evidence="1">
    <location>
        <begin position="165"/>
        <end position="174"/>
    </location>
</feature>
<dbReference type="Proteomes" id="UP000694410">
    <property type="component" value="Unplaced"/>
</dbReference>
<feature type="region of interest" description="Disordered" evidence="1">
    <location>
        <begin position="1"/>
        <end position="37"/>
    </location>
</feature>
<dbReference type="InterPro" id="IPR050149">
    <property type="entry name" value="Collagen_superfamily"/>
</dbReference>
<keyword evidence="3" id="KW-1185">Reference proteome</keyword>
<dbReference type="PANTHER" id="PTHR24023">
    <property type="entry name" value="COLLAGEN ALPHA"/>
    <property type="match status" value="1"/>
</dbReference>
<feature type="compositionally biased region" description="Basic and acidic residues" evidence="1">
    <location>
        <begin position="113"/>
        <end position="122"/>
    </location>
</feature>
<dbReference type="GO" id="GO:0005615">
    <property type="term" value="C:extracellular space"/>
    <property type="evidence" value="ECO:0007669"/>
    <property type="project" value="TreeGrafter"/>
</dbReference>
<evidence type="ECO:0000256" key="1">
    <source>
        <dbReference type="SAM" id="MobiDB-lite"/>
    </source>
</evidence>
<reference evidence="2" key="2">
    <citation type="submission" date="2025-09" db="UniProtKB">
        <authorList>
            <consortium name="Ensembl"/>
        </authorList>
    </citation>
    <scope>IDENTIFICATION</scope>
</reference>
<reference evidence="2" key="1">
    <citation type="submission" date="2025-08" db="UniProtKB">
        <authorList>
            <consortium name="Ensembl"/>
        </authorList>
    </citation>
    <scope>IDENTIFICATION</scope>
</reference>
<feature type="region of interest" description="Disordered" evidence="1">
    <location>
        <begin position="80"/>
        <end position="227"/>
    </location>
</feature>
<dbReference type="Ensembl" id="ENSCCET00000010416.1">
    <property type="protein sequence ID" value="ENSCCEP00000006407.1"/>
    <property type="gene ID" value="ENSCCEG00000006873.1"/>
</dbReference>
<dbReference type="AlphaFoldDB" id="A0A8C0U9W4"/>
<dbReference type="GO" id="GO:0030020">
    <property type="term" value="F:extracellular matrix structural constituent conferring tensile strength"/>
    <property type="evidence" value="ECO:0007669"/>
    <property type="project" value="TreeGrafter"/>
</dbReference>
<dbReference type="GO" id="GO:0030198">
    <property type="term" value="P:extracellular matrix organization"/>
    <property type="evidence" value="ECO:0007669"/>
    <property type="project" value="TreeGrafter"/>
</dbReference>
<name>A0A8C0U9W4_CYACU</name>
<feature type="compositionally biased region" description="Basic and acidic residues" evidence="1">
    <location>
        <begin position="191"/>
        <end position="200"/>
    </location>
</feature>
<accession>A0A8C0U9W4</accession>
<sequence>MGTWIREPAGMGTRAQPSCAPIPAPGAQRARPAPPGAAKMQLLHCHDVQQCSDRTAPKCQNCPNQHLLRHLLQPRREHVCRANPPGTRSVGTGGSGCPALPGAEGIPGSQGPRESRDPRDRGNPGIPGTEGIPGSQGPRESRDPRDRGNPGISGTEGTPGSQGPRESRDPRDRGNPGIPGAEGIPGSQGPRESRDPRDRGNPGIPGTEGIPGAKHIPGTEHVPGTERIPGAEGIPGCCCAGISVSLWLSDRHRDMLCWVCPGGMGITDSQSPRCTEGWKSPLRSSSPPDHNTLRVSLFLPVLSLPPLLIACPGPHGQNHLGSDRKRQESSTCAIQNVGNWENVIWILILQKRTEGNNLERGLSWEGGEEMAFWTEKRKKGGVWCQGCLEKAGTYQSWWPQAHGH</sequence>
<feature type="compositionally biased region" description="Basic and acidic residues" evidence="1">
    <location>
        <begin position="139"/>
        <end position="148"/>
    </location>
</feature>
<organism evidence="2 3">
    <name type="scientific">Cyanistes caeruleus</name>
    <name type="common">Eurasian blue tit</name>
    <name type="synonym">Parus caeruleus</name>
    <dbReference type="NCBI Taxonomy" id="156563"/>
    <lineage>
        <taxon>Eukaryota</taxon>
        <taxon>Metazoa</taxon>
        <taxon>Chordata</taxon>
        <taxon>Craniata</taxon>
        <taxon>Vertebrata</taxon>
        <taxon>Euteleostomi</taxon>
        <taxon>Archelosauria</taxon>
        <taxon>Archosauria</taxon>
        <taxon>Dinosauria</taxon>
        <taxon>Saurischia</taxon>
        <taxon>Theropoda</taxon>
        <taxon>Coelurosauria</taxon>
        <taxon>Aves</taxon>
        <taxon>Neognathae</taxon>
        <taxon>Neoaves</taxon>
        <taxon>Telluraves</taxon>
        <taxon>Australaves</taxon>
        <taxon>Passeriformes</taxon>
        <taxon>Paridae</taxon>
        <taxon>Cyanistes</taxon>
    </lineage>
</organism>
<proteinExistence type="predicted"/>